<name>A0A150HN89_9GAMM</name>
<comment type="caution">
    <text evidence="3">The sequence shown here is derived from an EMBL/GenBank/DDBJ whole genome shotgun (WGS) entry which is preliminary data.</text>
</comment>
<accession>A0A150HN89</accession>
<dbReference type="EMBL" id="JRUE01000181">
    <property type="protein sequence ID" value="KXZ67656.1"/>
    <property type="molecule type" value="Genomic_DNA"/>
</dbReference>
<evidence type="ECO:0000313" key="4">
    <source>
        <dbReference type="Proteomes" id="UP000075680"/>
    </source>
</evidence>
<proteinExistence type="predicted"/>
<evidence type="ECO:0000256" key="1">
    <source>
        <dbReference type="SAM" id="MobiDB-lite"/>
    </source>
</evidence>
<dbReference type="RefSeq" id="WP_061518951.1">
    <property type="nucleotide sequence ID" value="NZ_JRUE01000181.1"/>
</dbReference>
<feature type="chain" id="PRO_5007562806" evidence="2">
    <location>
        <begin position="24"/>
        <end position="233"/>
    </location>
</feature>
<dbReference type="Proteomes" id="UP000075680">
    <property type="component" value="Unassembled WGS sequence"/>
</dbReference>
<dbReference type="PATRIC" id="fig|52133.18.peg.2079"/>
<dbReference type="AlphaFoldDB" id="A0A150HN89"/>
<feature type="compositionally biased region" description="Polar residues" evidence="1">
    <location>
        <begin position="215"/>
        <end position="233"/>
    </location>
</feature>
<feature type="compositionally biased region" description="Polar residues" evidence="1">
    <location>
        <begin position="170"/>
        <end position="180"/>
    </location>
</feature>
<sequence>MKKGILISTLCITICLVDSSVYAGDQEIKPIKLKSKCIRHNPLAANQTDHELLNIYQQVCDKDNASRVNDLLAQAAMRMYQLKQPMNALQLANQLQQQNVRGATLTDVTFLASVEIANNALKHMRSEEMRYLSNDSTYPPAKQLSDNIRSAIPAPDTSTSKAITDESLQKEIQQTTNSRRTSNRQKTRNTQSTRKTVNQVNTTTKRLTTVTPTVSKQPNTVQKTGSNPFDSLK</sequence>
<organism evidence="3 4">
    <name type="scientific">Acinetobacter venetianus</name>
    <dbReference type="NCBI Taxonomy" id="52133"/>
    <lineage>
        <taxon>Bacteria</taxon>
        <taxon>Pseudomonadati</taxon>
        <taxon>Pseudomonadota</taxon>
        <taxon>Gammaproteobacteria</taxon>
        <taxon>Moraxellales</taxon>
        <taxon>Moraxellaceae</taxon>
        <taxon>Acinetobacter</taxon>
    </lineage>
</organism>
<feature type="compositionally biased region" description="Polar residues" evidence="1">
    <location>
        <begin position="188"/>
        <end position="199"/>
    </location>
</feature>
<protein>
    <submittedName>
        <fullName evidence="3">Uncharacterized protein</fullName>
    </submittedName>
</protein>
<feature type="compositionally biased region" description="Low complexity" evidence="1">
    <location>
        <begin position="200"/>
        <end position="214"/>
    </location>
</feature>
<feature type="signal peptide" evidence="2">
    <location>
        <begin position="1"/>
        <end position="23"/>
    </location>
</feature>
<reference evidence="3 4" key="1">
    <citation type="journal article" date="2016" name="Sci. Rep.">
        <title>Genomic and phenotypic characterization of the species Acinetobacter venetianus.</title>
        <authorList>
            <person name="Fondi M."/>
            <person name="Maida I."/>
            <person name="Perrin E."/>
            <person name="Orlandini V."/>
            <person name="La Torre L."/>
            <person name="Bosi E."/>
            <person name="Negroni A."/>
            <person name="Zanaroli G."/>
            <person name="Fava F."/>
            <person name="Decorosi F."/>
            <person name="Giovannetti L."/>
            <person name="Viti C."/>
            <person name="Vaneechoutte M."/>
            <person name="Dijkshoorn L."/>
            <person name="Fani R."/>
        </authorList>
    </citation>
    <scope>NUCLEOTIDE SEQUENCE [LARGE SCALE GENOMIC DNA]</scope>
    <source>
        <strain evidence="3 4">LUH5627</strain>
    </source>
</reference>
<gene>
    <name evidence="3" type="ORF">AVENLUH5627_02006</name>
</gene>
<keyword evidence="2" id="KW-0732">Signal</keyword>
<evidence type="ECO:0000313" key="3">
    <source>
        <dbReference type="EMBL" id="KXZ67656.1"/>
    </source>
</evidence>
<feature type="region of interest" description="Disordered" evidence="1">
    <location>
        <begin position="132"/>
        <end position="233"/>
    </location>
</feature>
<evidence type="ECO:0000256" key="2">
    <source>
        <dbReference type="SAM" id="SignalP"/>
    </source>
</evidence>